<dbReference type="PROSITE" id="PS00028">
    <property type="entry name" value="ZINC_FINGER_C2H2_1"/>
    <property type="match status" value="1"/>
</dbReference>
<reference evidence="2 3" key="1">
    <citation type="submission" date="2023-08" db="EMBL/GenBank/DDBJ databases">
        <title>Black Yeasts Isolated from many extreme environments.</title>
        <authorList>
            <person name="Coleine C."/>
            <person name="Stajich J.E."/>
            <person name="Selbmann L."/>
        </authorList>
    </citation>
    <scope>NUCLEOTIDE SEQUENCE [LARGE SCALE GENOMIC DNA]</scope>
    <source>
        <strain evidence="2 3">CCFEE 5935</strain>
    </source>
</reference>
<protein>
    <recommendedName>
        <fullName evidence="1">C2H2-type domain-containing protein</fullName>
    </recommendedName>
</protein>
<comment type="caution">
    <text evidence="2">The sequence shown here is derived from an EMBL/GenBank/DDBJ whole genome shotgun (WGS) entry which is preliminary data.</text>
</comment>
<dbReference type="SMART" id="SM00355">
    <property type="entry name" value="ZnF_C2H2"/>
    <property type="match status" value="4"/>
</dbReference>
<evidence type="ECO:0000313" key="2">
    <source>
        <dbReference type="EMBL" id="KAK5166462.1"/>
    </source>
</evidence>
<dbReference type="AlphaFoldDB" id="A0AAV9P2C8"/>
<sequence>MAEQGSADPAALEFRCLCGSSFPTAQLLYDHAYENGHLFLCCCGELLGHRNYFRAHRRSDPGGRHVLTKLQLSPNWKDDLCPVTHIVRRNAKGKRVQALRKCRLCPKKKFYDTSTLLTHVANKHPAHEMKLDIGGNAYPLPAGCVGRTDTSPIVPPSPEVGFPRCPYSPNRRFLTQDGLQQHLSLHHCDIKSTSDPSEASSDPLEHLNCPTGASECDDPFEDGELCSALAQITLAMKDSSSDEHMTTCASPSSSEEHEEHSLNHYDPIKEYDCAECCNKFPSAHACAIHHQLHNVTGYTCVACENFFSSEEDFADLCNRELSATMFSGLSKPSSSTASHTIQYATRVSIALLLATLMKNGPDTAR</sequence>
<gene>
    <name evidence="2" type="ORF">LTR77_008005</name>
</gene>
<proteinExistence type="predicted"/>
<dbReference type="EMBL" id="JAVRRT010000013">
    <property type="protein sequence ID" value="KAK5166462.1"/>
    <property type="molecule type" value="Genomic_DNA"/>
</dbReference>
<dbReference type="InterPro" id="IPR013087">
    <property type="entry name" value="Znf_C2H2_type"/>
</dbReference>
<keyword evidence="3" id="KW-1185">Reference proteome</keyword>
<feature type="domain" description="C2H2-type" evidence="1">
    <location>
        <begin position="273"/>
        <end position="293"/>
    </location>
</feature>
<evidence type="ECO:0000313" key="3">
    <source>
        <dbReference type="Proteomes" id="UP001337655"/>
    </source>
</evidence>
<organism evidence="2 3">
    <name type="scientific">Saxophila tyrrhenica</name>
    <dbReference type="NCBI Taxonomy" id="1690608"/>
    <lineage>
        <taxon>Eukaryota</taxon>
        <taxon>Fungi</taxon>
        <taxon>Dikarya</taxon>
        <taxon>Ascomycota</taxon>
        <taxon>Pezizomycotina</taxon>
        <taxon>Dothideomycetes</taxon>
        <taxon>Dothideomycetidae</taxon>
        <taxon>Mycosphaerellales</taxon>
        <taxon>Extremaceae</taxon>
        <taxon>Saxophila</taxon>
    </lineage>
</organism>
<name>A0AAV9P2C8_9PEZI</name>
<dbReference type="GeneID" id="89929339"/>
<dbReference type="RefSeq" id="XP_064656344.1">
    <property type="nucleotide sequence ID" value="XM_064805239.1"/>
</dbReference>
<dbReference type="Proteomes" id="UP001337655">
    <property type="component" value="Unassembled WGS sequence"/>
</dbReference>
<accession>A0AAV9P2C8</accession>
<evidence type="ECO:0000259" key="1">
    <source>
        <dbReference type="PROSITE" id="PS00028"/>
    </source>
</evidence>